<dbReference type="Gene3D" id="1.10.10.10">
    <property type="entry name" value="Winged helix-like DNA-binding domain superfamily/Winged helix DNA-binding domain"/>
    <property type="match status" value="1"/>
</dbReference>
<dbReference type="Pfam" id="PF03466">
    <property type="entry name" value="LysR_substrate"/>
    <property type="match status" value="1"/>
</dbReference>
<keyword evidence="4" id="KW-0804">Transcription</keyword>
<dbReference type="KEGG" id="vco:VC0395_0580"/>
<keyword evidence="3" id="KW-0238">DNA-binding</keyword>
<evidence type="ECO:0000256" key="4">
    <source>
        <dbReference type="ARBA" id="ARBA00023163"/>
    </source>
</evidence>
<evidence type="ECO:0000313" key="7">
    <source>
        <dbReference type="Proteomes" id="UP000000249"/>
    </source>
</evidence>
<dbReference type="EMBL" id="CP000626">
    <property type="protein sequence ID" value="ABQ19068.1"/>
    <property type="molecule type" value="Genomic_DNA"/>
</dbReference>
<dbReference type="FunFam" id="1.10.10.10:FF:000001">
    <property type="entry name" value="LysR family transcriptional regulator"/>
    <property type="match status" value="1"/>
</dbReference>
<sequence>MKALNDLNLFVETARQGSFSKAANSLSLTTAAVSAAIRRLEEQVQFPLFVRSTRHIRLTHEGEIFLAKTQTALATLQEGLDQIACARGQLAGQLHISAPSDLGRNLLLDWIDEFIALHPNVTVKLDLSDRLTDMYANPVDIAIRYGQPADSNLVAMLLCDSNERVLCASPEYLAAHPPILHPDDLQHHNCLCFMLADTLHNKWILSRNGETHSVVVQGNPACNDGEVVHRLAVKGKGIANKSLMDISQDIIDGRLVRILPEWESGPVPIYMVCADRRLITPTIRAFQEFIREKGCQQRRAVLTAIQEREQNPR</sequence>
<dbReference type="SUPFAM" id="SSF46785">
    <property type="entry name" value="Winged helix' DNA-binding domain"/>
    <property type="match status" value="1"/>
</dbReference>
<organism evidence="6 7">
    <name type="scientific">Vibrio cholerae serotype O1 (strain ATCC 39541 / Classical Ogawa 395 / O395)</name>
    <dbReference type="NCBI Taxonomy" id="345073"/>
    <lineage>
        <taxon>Bacteria</taxon>
        <taxon>Pseudomonadati</taxon>
        <taxon>Pseudomonadota</taxon>
        <taxon>Gammaproteobacteria</taxon>
        <taxon>Vibrionales</taxon>
        <taxon>Vibrionaceae</taxon>
        <taxon>Vibrio</taxon>
    </lineage>
</organism>
<dbReference type="InterPro" id="IPR036390">
    <property type="entry name" value="WH_DNA-bd_sf"/>
</dbReference>
<dbReference type="CDD" id="cd08422">
    <property type="entry name" value="PBP2_CrgA_like"/>
    <property type="match status" value="1"/>
</dbReference>
<dbReference type="PRINTS" id="PR00039">
    <property type="entry name" value="HTHLYSR"/>
</dbReference>
<accession>A0A0H3AFB9</accession>
<dbReference type="RefSeq" id="WP_000645865.1">
    <property type="nucleotide sequence ID" value="NC_009456.1"/>
</dbReference>
<evidence type="ECO:0000256" key="1">
    <source>
        <dbReference type="ARBA" id="ARBA00009437"/>
    </source>
</evidence>
<dbReference type="GO" id="GO:0003700">
    <property type="term" value="F:DNA-binding transcription factor activity"/>
    <property type="evidence" value="ECO:0007669"/>
    <property type="project" value="InterPro"/>
</dbReference>
<proteinExistence type="inferred from homology"/>
<dbReference type="Pfam" id="PF00126">
    <property type="entry name" value="HTH_1"/>
    <property type="match status" value="1"/>
</dbReference>
<dbReference type="PANTHER" id="PTHR30537:SF21">
    <property type="entry name" value="HTH-TYPE TRANSCRIPTIONAL REGULATOR SINR-RELATED"/>
    <property type="match status" value="1"/>
</dbReference>
<dbReference type="InterPro" id="IPR058163">
    <property type="entry name" value="LysR-type_TF_proteobact-type"/>
</dbReference>
<dbReference type="GO" id="GO:0006351">
    <property type="term" value="P:DNA-templated transcription"/>
    <property type="evidence" value="ECO:0007669"/>
    <property type="project" value="TreeGrafter"/>
</dbReference>
<dbReference type="Gene3D" id="3.40.190.290">
    <property type="match status" value="1"/>
</dbReference>
<reference evidence="6 7" key="1">
    <citation type="submission" date="2007-03" db="EMBL/GenBank/DDBJ databases">
        <authorList>
            <person name="Heidelberg J."/>
        </authorList>
    </citation>
    <scope>NUCLEOTIDE SEQUENCE [LARGE SCALE GENOMIC DNA]</scope>
    <source>
        <strain evidence="7">ATCC 39541 / Classical Ogawa 395 / O395</strain>
    </source>
</reference>
<dbReference type="PANTHER" id="PTHR30537">
    <property type="entry name" value="HTH-TYPE TRANSCRIPTIONAL REGULATOR"/>
    <property type="match status" value="1"/>
</dbReference>
<dbReference type="OrthoDB" id="9786526at2"/>
<evidence type="ECO:0000313" key="6">
    <source>
        <dbReference type="EMBL" id="ABQ19068.1"/>
    </source>
</evidence>
<evidence type="ECO:0000256" key="3">
    <source>
        <dbReference type="ARBA" id="ARBA00023125"/>
    </source>
</evidence>
<dbReference type="AlphaFoldDB" id="A0A0H3AFB9"/>
<dbReference type="PROSITE" id="PS50931">
    <property type="entry name" value="HTH_LYSR"/>
    <property type="match status" value="1"/>
</dbReference>
<evidence type="ECO:0000256" key="2">
    <source>
        <dbReference type="ARBA" id="ARBA00023015"/>
    </source>
</evidence>
<dbReference type="SUPFAM" id="SSF53850">
    <property type="entry name" value="Periplasmic binding protein-like II"/>
    <property type="match status" value="1"/>
</dbReference>
<dbReference type="InterPro" id="IPR000847">
    <property type="entry name" value="LysR_HTH_N"/>
</dbReference>
<dbReference type="FunFam" id="3.40.190.290:FF:000001">
    <property type="entry name" value="Transcriptional regulator, LysR family"/>
    <property type="match status" value="1"/>
</dbReference>
<dbReference type="PATRIC" id="fig|345073.21.peg.3413"/>
<feature type="domain" description="HTH lysR-type" evidence="5">
    <location>
        <begin position="1"/>
        <end position="59"/>
    </location>
</feature>
<comment type="similarity">
    <text evidence="1">Belongs to the LysR transcriptional regulatory family.</text>
</comment>
<dbReference type="InterPro" id="IPR036388">
    <property type="entry name" value="WH-like_DNA-bd_sf"/>
</dbReference>
<dbReference type="GO" id="GO:0043565">
    <property type="term" value="F:sequence-specific DNA binding"/>
    <property type="evidence" value="ECO:0007669"/>
    <property type="project" value="TreeGrafter"/>
</dbReference>
<dbReference type="eggNOG" id="COG0583">
    <property type="taxonomic scope" value="Bacteria"/>
</dbReference>
<keyword evidence="2" id="KW-0805">Transcription regulation</keyword>
<gene>
    <name evidence="6" type="ordered locus">VC0395_0580</name>
</gene>
<name>A0A0H3AFB9_VIBC3</name>
<dbReference type="InterPro" id="IPR005119">
    <property type="entry name" value="LysR_subst-bd"/>
</dbReference>
<protein>
    <submittedName>
        <fullName evidence="6">Transcriptional regulator, LysR family</fullName>
    </submittedName>
</protein>
<dbReference type="KEGG" id="vcr:VC395_A0677"/>
<evidence type="ECO:0000259" key="5">
    <source>
        <dbReference type="PROSITE" id="PS50931"/>
    </source>
</evidence>
<dbReference type="Proteomes" id="UP000000249">
    <property type="component" value="Chromosome 2"/>
</dbReference>